<dbReference type="Pfam" id="PF01565">
    <property type="entry name" value="FAD_binding_4"/>
    <property type="match status" value="1"/>
</dbReference>
<dbReference type="EMBL" id="CP159872">
    <property type="protein sequence ID" value="XCM82787.1"/>
    <property type="molecule type" value="Genomic_DNA"/>
</dbReference>
<reference evidence="8" key="1">
    <citation type="submission" date="2024-06" db="EMBL/GenBank/DDBJ databases">
        <title>The genome sequences of Kitasatospora sp. strain HUAS MG31.</title>
        <authorList>
            <person name="Mo P."/>
        </authorList>
    </citation>
    <scope>NUCLEOTIDE SEQUENCE</scope>
    <source>
        <strain evidence="8">HUAS MG31</strain>
    </source>
</reference>
<dbReference type="PROSITE" id="PS51257">
    <property type="entry name" value="PROKAR_LIPOPROTEIN"/>
    <property type="match status" value="1"/>
</dbReference>
<dbReference type="KEGG" id="kcm:ABWK59_29690"/>
<dbReference type="InterPro" id="IPR016166">
    <property type="entry name" value="FAD-bd_PCMH"/>
</dbReference>
<feature type="region of interest" description="Disordered" evidence="6">
    <location>
        <begin position="32"/>
        <end position="73"/>
    </location>
</feature>
<keyword evidence="3" id="KW-0285">Flavoprotein</keyword>
<feature type="compositionally biased region" description="Low complexity" evidence="6">
    <location>
        <begin position="32"/>
        <end position="44"/>
    </location>
</feature>
<evidence type="ECO:0000313" key="8">
    <source>
        <dbReference type="EMBL" id="XCM82787.1"/>
    </source>
</evidence>
<dbReference type="InterPro" id="IPR012951">
    <property type="entry name" value="BBE"/>
</dbReference>
<name>A0AAU8K268_9ACTN</name>
<dbReference type="Gene3D" id="3.30.43.10">
    <property type="entry name" value="Uridine Diphospho-n-acetylenolpyruvylglucosamine Reductase, domain 2"/>
    <property type="match status" value="1"/>
</dbReference>
<protein>
    <submittedName>
        <fullName evidence="8">FAD-binding oxidoreductase</fullName>
    </submittedName>
</protein>
<dbReference type="Gene3D" id="3.30.465.10">
    <property type="match status" value="1"/>
</dbReference>
<dbReference type="InterPro" id="IPR006093">
    <property type="entry name" value="Oxy_OxRdtase_FAD_BS"/>
</dbReference>
<comment type="cofactor">
    <cofactor evidence="1">
        <name>FAD</name>
        <dbReference type="ChEBI" id="CHEBI:57692"/>
    </cofactor>
</comment>
<dbReference type="SUPFAM" id="SSF56176">
    <property type="entry name" value="FAD-binding/transporter-associated domain-like"/>
    <property type="match status" value="1"/>
</dbReference>
<dbReference type="PANTHER" id="PTHR42973">
    <property type="entry name" value="BINDING OXIDOREDUCTASE, PUTATIVE (AFU_ORTHOLOGUE AFUA_1G17690)-RELATED"/>
    <property type="match status" value="1"/>
</dbReference>
<dbReference type="PANTHER" id="PTHR42973:SF39">
    <property type="entry name" value="FAD-BINDING PCMH-TYPE DOMAIN-CONTAINING PROTEIN"/>
    <property type="match status" value="1"/>
</dbReference>
<proteinExistence type="inferred from homology"/>
<feature type="domain" description="FAD-binding PCMH-type" evidence="7">
    <location>
        <begin position="107"/>
        <end position="275"/>
    </location>
</feature>
<sequence length="546" mass="55204">MGDGVRRGRVSRRAVLRWGAGAAAVAGAAACEGGGTAQPSQPATSPTPAPTAPATPAPTPPPTATVSPSPATPADWSALAAGVDGTVVLPGDARYPAASRLYQPQFDSLHPAGVVYPAGAQDVVECLAFARRFGVPVALRSGGHSYAGWSSGPGMVLDVGRLDAVRASGGTAVVGAGARLIDVYAGLAATGATVPAGTCPSVGVTGLTLGGGLGVTCRAYGLTCDSLTAAEVVAADGRVLRVDAGSEPELFWALRGGGGGNFGVVTSLEFRTHPAADCAYGFLTWRWSQAAAVLRAWQAWAPGAPDALWSSLHLDAWPDGRLEVSATVNLLGSKGELSDLIDRLGVAPASASLHAASYLETMRVMGGVAGRSQAQAHLPGDLPGQAPQGRLSRVSYAARSDFFTRALDGGGTAALLAAVEGYARAVPDGGSAGVALDALGGAVNRVGAGDTAFVHRGALFLAQYIANFPSGSGGGPGPDQSRAWLDGVWSAMRPSAGGGAYLNYTDPRLEGWEQAYYGANAARLRQVKRAYDPQGLFHFPQSVPAG</sequence>
<feature type="compositionally biased region" description="Low complexity" evidence="6">
    <location>
        <begin position="64"/>
        <end position="73"/>
    </location>
</feature>
<keyword evidence="5" id="KW-0560">Oxidoreductase</keyword>
<evidence type="ECO:0000256" key="1">
    <source>
        <dbReference type="ARBA" id="ARBA00001974"/>
    </source>
</evidence>
<gene>
    <name evidence="8" type="ORF">ABWK59_29690</name>
</gene>
<dbReference type="InterPro" id="IPR016167">
    <property type="entry name" value="FAD-bd_PCMH_sub1"/>
</dbReference>
<dbReference type="InterPro" id="IPR006311">
    <property type="entry name" value="TAT_signal"/>
</dbReference>
<dbReference type="AlphaFoldDB" id="A0AAU8K268"/>
<dbReference type="PROSITE" id="PS00862">
    <property type="entry name" value="OX2_COVAL_FAD"/>
    <property type="match status" value="1"/>
</dbReference>
<dbReference type="Pfam" id="PF08031">
    <property type="entry name" value="BBE"/>
    <property type="match status" value="1"/>
</dbReference>
<organism evidence="8">
    <name type="scientific">Kitasatospora camelliae</name>
    <dbReference type="NCBI Taxonomy" id="3156397"/>
    <lineage>
        <taxon>Bacteria</taxon>
        <taxon>Bacillati</taxon>
        <taxon>Actinomycetota</taxon>
        <taxon>Actinomycetes</taxon>
        <taxon>Kitasatosporales</taxon>
        <taxon>Streptomycetaceae</taxon>
        <taxon>Kitasatospora</taxon>
    </lineage>
</organism>
<evidence type="ECO:0000256" key="2">
    <source>
        <dbReference type="ARBA" id="ARBA00005466"/>
    </source>
</evidence>
<dbReference type="GO" id="GO:0071949">
    <property type="term" value="F:FAD binding"/>
    <property type="evidence" value="ECO:0007669"/>
    <property type="project" value="InterPro"/>
</dbReference>
<evidence type="ECO:0000259" key="7">
    <source>
        <dbReference type="PROSITE" id="PS51387"/>
    </source>
</evidence>
<dbReference type="InterPro" id="IPR036318">
    <property type="entry name" value="FAD-bd_PCMH-like_sf"/>
</dbReference>
<feature type="compositionally biased region" description="Pro residues" evidence="6">
    <location>
        <begin position="45"/>
        <end position="63"/>
    </location>
</feature>
<keyword evidence="4" id="KW-0274">FAD</keyword>
<evidence type="ECO:0000256" key="6">
    <source>
        <dbReference type="SAM" id="MobiDB-lite"/>
    </source>
</evidence>
<dbReference type="InterPro" id="IPR050416">
    <property type="entry name" value="FAD-linked_Oxidoreductase"/>
</dbReference>
<evidence type="ECO:0000256" key="3">
    <source>
        <dbReference type="ARBA" id="ARBA00022630"/>
    </source>
</evidence>
<evidence type="ECO:0000256" key="5">
    <source>
        <dbReference type="ARBA" id="ARBA00023002"/>
    </source>
</evidence>
<dbReference type="GO" id="GO:0016491">
    <property type="term" value="F:oxidoreductase activity"/>
    <property type="evidence" value="ECO:0007669"/>
    <property type="project" value="UniProtKB-KW"/>
</dbReference>
<dbReference type="PROSITE" id="PS51318">
    <property type="entry name" value="TAT"/>
    <property type="match status" value="1"/>
</dbReference>
<dbReference type="InterPro" id="IPR016169">
    <property type="entry name" value="FAD-bd_PCMH_sub2"/>
</dbReference>
<accession>A0AAU8K268</accession>
<comment type="similarity">
    <text evidence="2">Belongs to the oxygen-dependent FAD-linked oxidoreductase family.</text>
</comment>
<dbReference type="RefSeq" id="WP_354643722.1">
    <property type="nucleotide sequence ID" value="NZ_CP159872.1"/>
</dbReference>
<dbReference type="InterPro" id="IPR006094">
    <property type="entry name" value="Oxid_FAD_bind_N"/>
</dbReference>
<evidence type="ECO:0000256" key="4">
    <source>
        <dbReference type="ARBA" id="ARBA00022827"/>
    </source>
</evidence>
<dbReference type="Gene3D" id="3.40.462.20">
    <property type="match status" value="1"/>
</dbReference>
<dbReference type="PROSITE" id="PS51387">
    <property type="entry name" value="FAD_PCMH"/>
    <property type="match status" value="1"/>
</dbReference>